<name>A0A0R1MHM1_9LACO</name>
<dbReference type="SMART" id="SM00345">
    <property type="entry name" value="HTH_GNTR"/>
    <property type="match status" value="1"/>
</dbReference>
<keyword evidence="6" id="KW-1185">Reference proteome</keyword>
<evidence type="ECO:0000259" key="4">
    <source>
        <dbReference type="PROSITE" id="PS50949"/>
    </source>
</evidence>
<evidence type="ECO:0000313" key="5">
    <source>
        <dbReference type="EMBL" id="KRL07535.1"/>
    </source>
</evidence>
<keyword evidence="3" id="KW-0804">Transcription</keyword>
<dbReference type="SUPFAM" id="SSF46785">
    <property type="entry name" value="Winged helix' DNA-binding domain"/>
    <property type="match status" value="1"/>
</dbReference>
<proteinExistence type="predicted"/>
<keyword evidence="2" id="KW-0238">DNA-binding</keyword>
<feature type="domain" description="HTH gntR-type" evidence="4">
    <location>
        <begin position="11"/>
        <end position="79"/>
    </location>
</feature>
<dbReference type="GO" id="GO:0003700">
    <property type="term" value="F:DNA-binding transcription factor activity"/>
    <property type="evidence" value="ECO:0007669"/>
    <property type="project" value="InterPro"/>
</dbReference>
<reference evidence="5 6" key="1">
    <citation type="journal article" date="2015" name="Genome Announc.">
        <title>Expanding the biotechnology potential of lactobacilli through comparative genomics of 213 strains and associated genera.</title>
        <authorList>
            <person name="Sun Z."/>
            <person name="Harris H.M."/>
            <person name="McCann A."/>
            <person name="Guo C."/>
            <person name="Argimon S."/>
            <person name="Zhang W."/>
            <person name="Yang X."/>
            <person name="Jeffery I.B."/>
            <person name="Cooney J.C."/>
            <person name="Kagawa T.F."/>
            <person name="Liu W."/>
            <person name="Song Y."/>
            <person name="Salvetti E."/>
            <person name="Wrobel A."/>
            <person name="Rasinkangas P."/>
            <person name="Parkhill J."/>
            <person name="Rea M.C."/>
            <person name="O'Sullivan O."/>
            <person name="Ritari J."/>
            <person name="Douillard F.P."/>
            <person name="Paul Ross R."/>
            <person name="Yang R."/>
            <person name="Briner A.E."/>
            <person name="Felis G.E."/>
            <person name="de Vos W.M."/>
            <person name="Barrangou R."/>
            <person name="Klaenhammer T.R."/>
            <person name="Caufield P.W."/>
            <person name="Cui Y."/>
            <person name="Zhang H."/>
            <person name="O'Toole P.W."/>
        </authorList>
    </citation>
    <scope>NUCLEOTIDE SEQUENCE [LARGE SCALE GENOMIC DNA]</scope>
    <source>
        <strain evidence="5 6">DSM 12744</strain>
    </source>
</reference>
<dbReference type="Gene3D" id="1.10.10.10">
    <property type="entry name" value="Winged helix-like DNA-binding domain superfamily/Winged helix DNA-binding domain"/>
    <property type="match status" value="1"/>
</dbReference>
<gene>
    <name evidence="5" type="ORF">FD09_GL002038</name>
</gene>
<dbReference type="Pfam" id="PF00392">
    <property type="entry name" value="GntR"/>
    <property type="match status" value="1"/>
</dbReference>
<evidence type="ECO:0000313" key="6">
    <source>
        <dbReference type="Proteomes" id="UP000051330"/>
    </source>
</evidence>
<dbReference type="STRING" id="1423792.FD09_GL002038"/>
<dbReference type="PANTHER" id="PTHR38445:SF7">
    <property type="entry name" value="GNTR-FAMILY TRANSCRIPTIONAL REGULATOR"/>
    <property type="match status" value="1"/>
</dbReference>
<dbReference type="PATRIC" id="fig|1423792.3.peg.2069"/>
<dbReference type="PROSITE" id="PS50949">
    <property type="entry name" value="HTH_GNTR"/>
    <property type="match status" value="1"/>
</dbReference>
<dbReference type="Proteomes" id="UP000051330">
    <property type="component" value="Unassembled WGS sequence"/>
</dbReference>
<comment type="caution">
    <text evidence="5">The sequence shown here is derived from an EMBL/GenBank/DDBJ whole genome shotgun (WGS) entry which is preliminary data.</text>
</comment>
<organism evidence="5 6">
    <name type="scientific">Schleiferilactobacillus perolens DSM 12744</name>
    <dbReference type="NCBI Taxonomy" id="1423792"/>
    <lineage>
        <taxon>Bacteria</taxon>
        <taxon>Bacillati</taxon>
        <taxon>Bacillota</taxon>
        <taxon>Bacilli</taxon>
        <taxon>Lactobacillales</taxon>
        <taxon>Lactobacillaceae</taxon>
        <taxon>Schleiferilactobacillus</taxon>
    </lineage>
</organism>
<protein>
    <submittedName>
        <fullName evidence="5">GntR family transcriptional regulator</fullName>
    </submittedName>
</protein>
<evidence type="ECO:0000256" key="3">
    <source>
        <dbReference type="ARBA" id="ARBA00023163"/>
    </source>
</evidence>
<evidence type="ECO:0000256" key="2">
    <source>
        <dbReference type="ARBA" id="ARBA00023125"/>
    </source>
</evidence>
<dbReference type="CDD" id="cd07377">
    <property type="entry name" value="WHTH_GntR"/>
    <property type="match status" value="1"/>
</dbReference>
<dbReference type="InterPro" id="IPR000524">
    <property type="entry name" value="Tscrpt_reg_HTH_GntR"/>
</dbReference>
<dbReference type="InterPro" id="IPR036388">
    <property type="entry name" value="WH-like_DNA-bd_sf"/>
</dbReference>
<dbReference type="InterPro" id="IPR036390">
    <property type="entry name" value="WH_DNA-bd_sf"/>
</dbReference>
<dbReference type="OrthoDB" id="9808770at2"/>
<dbReference type="PANTHER" id="PTHR38445">
    <property type="entry name" value="HTH-TYPE TRANSCRIPTIONAL REPRESSOR YTRA"/>
    <property type="match status" value="1"/>
</dbReference>
<dbReference type="RefSeq" id="WP_057822548.1">
    <property type="nucleotide sequence ID" value="NZ_AZEC01000032.1"/>
</dbReference>
<sequence>MRIVVSNKAGIPIYQQIEDQIKTAILAGDLVEGTLLPSIRQLAKDLQISVITTTRAYHDLEEQGFVNNVQGKGSYVLGQDSALVQEHALREIEAHLSDALAAAQLAKIPVHDLHTMLDTLIAAESGDDGDR</sequence>
<dbReference type="AlphaFoldDB" id="A0A0R1MHM1"/>
<dbReference type="EMBL" id="AZEC01000032">
    <property type="protein sequence ID" value="KRL07535.1"/>
    <property type="molecule type" value="Genomic_DNA"/>
</dbReference>
<accession>A0A0R1MHM1</accession>
<evidence type="ECO:0000256" key="1">
    <source>
        <dbReference type="ARBA" id="ARBA00023015"/>
    </source>
</evidence>
<dbReference type="GO" id="GO:0003677">
    <property type="term" value="F:DNA binding"/>
    <property type="evidence" value="ECO:0007669"/>
    <property type="project" value="UniProtKB-KW"/>
</dbReference>
<keyword evidence="1" id="KW-0805">Transcription regulation</keyword>